<name>A0A1B2A082_LEULA</name>
<reference evidence="2 3" key="1">
    <citation type="submission" date="2019-06" db="EMBL/GenBank/DDBJ databases">
        <title>Genome analyses of bacteria isolated from kimchi.</title>
        <authorList>
            <person name="Lee S."/>
            <person name="Ahn S."/>
            <person name="Roh S."/>
        </authorList>
    </citation>
    <scope>NUCLEOTIDE SEQUENCE [LARGE SCALE GENOMIC DNA]</scope>
    <source>
        <strain evidence="2 3">CBA3625</strain>
    </source>
</reference>
<reference evidence="1 4" key="2">
    <citation type="submission" date="2019-12" db="EMBL/GenBank/DDBJ databases">
        <title>Complete genome sequence of Leuconostoc lactis strain AVN1 provides insights into metabolic potential.</title>
        <authorList>
            <person name="Besrour N."/>
            <person name="Najjari A."/>
            <person name="Fhoula I."/>
            <person name="Jaballah S."/>
            <person name="Klibi N."/>
            <person name="Ouzari H.I."/>
        </authorList>
    </citation>
    <scope>NUCLEOTIDE SEQUENCE [LARGE SCALE GENOMIC DNA]</scope>
    <source>
        <strain evidence="1 4">AVN1</strain>
    </source>
</reference>
<gene>
    <name evidence="2" type="ORF">FGL83_02230</name>
    <name evidence="1" type="ORF">GQS40_01410</name>
</gene>
<dbReference type="EMBL" id="WSZI01000008">
    <property type="protein sequence ID" value="MWN20619.1"/>
    <property type="molecule type" value="Genomic_DNA"/>
</dbReference>
<evidence type="ECO:0000313" key="3">
    <source>
        <dbReference type="Proteomes" id="UP000321298"/>
    </source>
</evidence>
<evidence type="ECO:0000313" key="4">
    <source>
        <dbReference type="Proteomes" id="UP000478636"/>
    </source>
</evidence>
<dbReference type="EMBL" id="CP042387">
    <property type="protein sequence ID" value="QEA43594.1"/>
    <property type="molecule type" value="Genomic_DNA"/>
</dbReference>
<keyword evidence="3" id="KW-1185">Reference proteome</keyword>
<dbReference type="KEGG" id="llf:BCR17_02870"/>
<protein>
    <submittedName>
        <fullName evidence="1">Glucose-inhibited division protein B</fullName>
    </submittedName>
</protein>
<dbReference type="AlphaFoldDB" id="A0A1B2A082"/>
<accession>A0A1B2A082</accession>
<evidence type="ECO:0000313" key="2">
    <source>
        <dbReference type="EMBL" id="QEA43594.1"/>
    </source>
</evidence>
<dbReference type="RefSeq" id="WP_029510285.1">
    <property type="nucleotide sequence ID" value="NZ_BJMJ01000004.1"/>
</dbReference>
<sequence>MLGQEYNIIAEWSRNAYSQATGDTLLEHVPARVQQLWDDFHQAYHLSNAAQILEFDRILTDFQTNQWSA</sequence>
<dbReference type="Proteomes" id="UP000478636">
    <property type="component" value="Unassembled WGS sequence"/>
</dbReference>
<evidence type="ECO:0000313" key="1">
    <source>
        <dbReference type="EMBL" id="MWN20619.1"/>
    </source>
</evidence>
<proteinExistence type="predicted"/>
<dbReference type="GeneID" id="66530995"/>
<dbReference type="Proteomes" id="UP000321298">
    <property type="component" value="Chromosome"/>
</dbReference>
<organism evidence="1 4">
    <name type="scientific">Leuconostoc lactis</name>
    <dbReference type="NCBI Taxonomy" id="1246"/>
    <lineage>
        <taxon>Bacteria</taxon>
        <taxon>Bacillati</taxon>
        <taxon>Bacillota</taxon>
        <taxon>Bacilli</taxon>
        <taxon>Lactobacillales</taxon>
        <taxon>Lactobacillaceae</taxon>
        <taxon>Leuconostoc</taxon>
    </lineage>
</organism>